<dbReference type="OrthoDB" id="258179at2"/>
<dbReference type="Proteomes" id="UP000320176">
    <property type="component" value="Unassembled WGS sequence"/>
</dbReference>
<keyword evidence="3" id="KW-1185">Reference proteome</keyword>
<reference evidence="2 3" key="1">
    <citation type="submission" date="2019-02" db="EMBL/GenBank/DDBJ databases">
        <title>Deep-cultivation of Planctomycetes and their phenomic and genomic characterization uncovers novel biology.</title>
        <authorList>
            <person name="Wiegand S."/>
            <person name="Jogler M."/>
            <person name="Boedeker C."/>
            <person name="Pinto D."/>
            <person name="Vollmers J."/>
            <person name="Rivas-Marin E."/>
            <person name="Kohn T."/>
            <person name="Peeters S.H."/>
            <person name="Heuer A."/>
            <person name="Rast P."/>
            <person name="Oberbeckmann S."/>
            <person name="Bunk B."/>
            <person name="Jeske O."/>
            <person name="Meyerdierks A."/>
            <person name="Storesund J.E."/>
            <person name="Kallscheuer N."/>
            <person name="Luecker S."/>
            <person name="Lage O.M."/>
            <person name="Pohl T."/>
            <person name="Merkel B.J."/>
            <person name="Hornburger P."/>
            <person name="Mueller R.-W."/>
            <person name="Bruemmer F."/>
            <person name="Labrenz M."/>
            <person name="Spormann A.M."/>
            <person name="Op Den Camp H."/>
            <person name="Overmann J."/>
            <person name="Amann R."/>
            <person name="Jetten M.S.M."/>
            <person name="Mascher T."/>
            <person name="Medema M.H."/>
            <person name="Devos D.P."/>
            <person name="Kaster A.-K."/>
            <person name="Ovreas L."/>
            <person name="Rohde M."/>
            <person name="Galperin M.Y."/>
            <person name="Jogler C."/>
        </authorList>
    </citation>
    <scope>NUCLEOTIDE SEQUENCE [LARGE SCALE GENOMIC DNA]</scope>
    <source>
        <strain evidence="2 3">Pla52n</strain>
    </source>
</reference>
<accession>A0A5C6B1S6</accession>
<evidence type="ECO:0000313" key="2">
    <source>
        <dbReference type="EMBL" id="TWU04344.1"/>
    </source>
</evidence>
<dbReference type="RefSeq" id="WP_146519778.1">
    <property type="nucleotide sequence ID" value="NZ_CP151726.1"/>
</dbReference>
<feature type="signal peptide" evidence="1">
    <location>
        <begin position="1"/>
        <end position="23"/>
    </location>
</feature>
<sequence precursor="true">MISRVTAGLAICSLLVSGIVANAEDEKLGLLLDRSPSPPNVVGYVNAESLNKVMGGSALGADMVQNVNDYWFISDLDIMNLRPKWEAGYATLKQPVDAETLAGKVDGYVDDIAGNKIVWAPSQTYFVPGKENRLGVLRPADRSLLSSWLLSSGNPTFSEFLRAQTKQPEGYLSLMLAFELENAFSPIPLGEKLKDFQSLKAQSPETVGRILASIKGVSIIVGRNGLNECIVKAEFAQSPASLKPIANELFAEMISRNGTAAPEVLTWSVDANETSLAMKGPITEETLSGVLGIFSLQGKAARAGLSFKDSDSANRTKEQQTGYRSKYYFDQVNTIVEQTRKHKSQTTGALAKWNDQRARQIDELPTLNVDPDMIQYGSNVAELLRGNALTVRQGNVEAGKAKATQGLNRGYNGYYGYGYDANSVAANQNVTSAYARGNAYANYQEILNQIDQMTADLRRGMTQKYQMQF</sequence>
<name>A0A5C6B1S6_9BACT</name>
<gene>
    <name evidence="2" type="ORF">Pla52n_23840</name>
</gene>
<organism evidence="2 3">
    <name type="scientific">Stieleria varia</name>
    <dbReference type="NCBI Taxonomy" id="2528005"/>
    <lineage>
        <taxon>Bacteria</taxon>
        <taxon>Pseudomonadati</taxon>
        <taxon>Planctomycetota</taxon>
        <taxon>Planctomycetia</taxon>
        <taxon>Pirellulales</taxon>
        <taxon>Pirellulaceae</taxon>
        <taxon>Stieleria</taxon>
    </lineage>
</organism>
<evidence type="ECO:0000313" key="3">
    <source>
        <dbReference type="Proteomes" id="UP000320176"/>
    </source>
</evidence>
<proteinExistence type="predicted"/>
<dbReference type="EMBL" id="SJPN01000003">
    <property type="protein sequence ID" value="TWU04344.1"/>
    <property type="molecule type" value="Genomic_DNA"/>
</dbReference>
<keyword evidence="1" id="KW-0732">Signal</keyword>
<feature type="chain" id="PRO_5023125399" evidence="1">
    <location>
        <begin position="24"/>
        <end position="469"/>
    </location>
</feature>
<evidence type="ECO:0000256" key="1">
    <source>
        <dbReference type="SAM" id="SignalP"/>
    </source>
</evidence>
<dbReference type="AlphaFoldDB" id="A0A5C6B1S6"/>
<comment type="caution">
    <text evidence="2">The sequence shown here is derived from an EMBL/GenBank/DDBJ whole genome shotgun (WGS) entry which is preliminary data.</text>
</comment>
<protein>
    <submittedName>
        <fullName evidence="2">Uncharacterized protein</fullName>
    </submittedName>
</protein>